<evidence type="ECO:0000313" key="3">
    <source>
        <dbReference type="EMBL" id="CAH0393391.1"/>
    </source>
</evidence>
<feature type="compositionally biased region" description="Polar residues" evidence="2">
    <location>
        <begin position="617"/>
        <end position="635"/>
    </location>
</feature>
<sequence length="780" mass="88340">MSLISPRANMRWKEWIPLITQQQRLRNLIQVIAYNINQDISAEEKRKKGKRYYYTLHLTTMSSPFYTSEKLTSENPKWSEFEITNPAHGTATGIVIRVWQNYNNEDTEVTVWGVCFSGLVYIGSQLSRNNPAVFSTNTIVFYMHGGYFTDPQCFKGKSPLVVRLTSVNLPTKDVKTSCTVSLMSKIHEVQQEIKKQTEVAENLRKQILMGGPQLSGTEVREPSRTLRKLLNQSEPQRPQQHEILAVKKDIELVKFRVQLLSQEKSRKLAELRRLSQRKNTLYESNQDKGCELMEKYRELKRDIECTRQWHKQCVETQDALAQASSQLSFRRKRLINELSYIYPITEMSEGKYAICGIHLPNSEDFGGHDETQIAAALGYVAHLVQMIAYFLHVPPRYPIIHFGSRSKIMDHINASMPDKDRQFPLFSRGKDKLQFNYGVYLLNKNIAQLRWYCGISTNDLRTTLPNLASLLQAKLGSFVPSFDLHKRSFSRPPTEVSSSFSPNRQISPQFSLNTGSSLSYSLDKGLDRWEGSGSLSYISSSFQSSSYEDSIRNTVPQMFLQWQGGQVQSNNGTDQHSSLPLIRDEVDPSESNLRVSFPSVSNLYRSLPTVPHEGTIDVTSQNRDSNLSLSVKNSDTSSERAEVTVDEISKSSTHLKNSEDALKISEEPKCGESEVLSETKISNGSEIFEPSVSKNLEEVTNLNLVTSEDLMKASNNESIESPLKFINKIQEVNCSSVCNDSETRAESPIEIAEIADCSLQENPSLETTHANHLSTRCGES</sequence>
<evidence type="ECO:0008006" key="5">
    <source>
        <dbReference type="Google" id="ProtNLM"/>
    </source>
</evidence>
<dbReference type="GO" id="GO:0035493">
    <property type="term" value="P:SNARE complex assembly"/>
    <property type="evidence" value="ECO:0007669"/>
    <property type="project" value="TreeGrafter"/>
</dbReference>
<proteinExistence type="predicted"/>
<evidence type="ECO:0000256" key="1">
    <source>
        <dbReference type="ARBA" id="ARBA00023054"/>
    </source>
</evidence>
<dbReference type="PANTHER" id="PTHR15157">
    <property type="entry name" value="UV RADIATION RESISTANCE-ASSOCIATED GENE PROTEIN"/>
    <property type="match status" value="1"/>
</dbReference>
<feature type="region of interest" description="Disordered" evidence="2">
    <location>
        <begin position="614"/>
        <end position="635"/>
    </location>
</feature>
<dbReference type="Pfam" id="PF10186">
    <property type="entry name" value="ATG14"/>
    <property type="match status" value="1"/>
</dbReference>
<dbReference type="EMBL" id="OU963868">
    <property type="protein sequence ID" value="CAH0393391.1"/>
    <property type="molecule type" value="Genomic_DNA"/>
</dbReference>
<accession>A0A9P0AKQ5</accession>
<dbReference type="AlphaFoldDB" id="A0A9P0AKQ5"/>
<reference evidence="3" key="1">
    <citation type="submission" date="2021-12" db="EMBL/GenBank/DDBJ databases">
        <authorList>
            <person name="King R."/>
        </authorList>
    </citation>
    <scope>NUCLEOTIDE SEQUENCE</scope>
</reference>
<organism evidence="3 4">
    <name type="scientific">Bemisia tabaci</name>
    <name type="common">Sweetpotato whitefly</name>
    <name type="synonym">Aleurodes tabaci</name>
    <dbReference type="NCBI Taxonomy" id="7038"/>
    <lineage>
        <taxon>Eukaryota</taxon>
        <taxon>Metazoa</taxon>
        <taxon>Ecdysozoa</taxon>
        <taxon>Arthropoda</taxon>
        <taxon>Hexapoda</taxon>
        <taxon>Insecta</taxon>
        <taxon>Pterygota</taxon>
        <taxon>Neoptera</taxon>
        <taxon>Paraneoptera</taxon>
        <taxon>Hemiptera</taxon>
        <taxon>Sternorrhyncha</taxon>
        <taxon>Aleyrodoidea</taxon>
        <taxon>Aleyrodidae</taxon>
        <taxon>Aleyrodinae</taxon>
        <taxon>Bemisia</taxon>
    </lineage>
</organism>
<dbReference type="GO" id="GO:0000149">
    <property type="term" value="F:SNARE binding"/>
    <property type="evidence" value="ECO:0007669"/>
    <property type="project" value="TreeGrafter"/>
</dbReference>
<name>A0A9P0AKQ5_BEMTA</name>
<dbReference type="KEGG" id="btab:109041893"/>
<keyword evidence="4" id="KW-1185">Reference proteome</keyword>
<evidence type="ECO:0000313" key="4">
    <source>
        <dbReference type="Proteomes" id="UP001152759"/>
    </source>
</evidence>
<dbReference type="GO" id="GO:0000323">
    <property type="term" value="C:lytic vacuole"/>
    <property type="evidence" value="ECO:0007669"/>
    <property type="project" value="TreeGrafter"/>
</dbReference>
<keyword evidence="1" id="KW-0175">Coiled coil</keyword>
<dbReference type="PANTHER" id="PTHR15157:SF5">
    <property type="entry name" value="UV RADIATION RESISTANCE-ASSOCIATED GENE PROTEIN"/>
    <property type="match status" value="1"/>
</dbReference>
<dbReference type="Proteomes" id="UP001152759">
    <property type="component" value="Chromosome 7"/>
</dbReference>
<gene>
    <name evidence="3" type="ORF">BEMITA_LOCUS11800</name>
</gene>
<dbReference type="GO" id="GO:0032991">
    <property type="term" value="C:protein-containing complex"/>
    <property type="evidence" value="ECO:0007669"/>
    <property type="project" value="UniProtKB-ARBA"/>
</dbReference>
<protein>
    <recommendedName>
        <fullName evidence="5">UV radiation resistance-associated gene protein</fullName>
    </recommendedName>
</protein>
<dbReference type="InterPro" id="IPR018791">
    <property type="entry name" value="UV_resistance/autophagy_Atg14"/>
</dbReference>
<evidence type="ECO:0000256" key="2">
    <source>
        <dbReference type="SAM" id="MobiDB-lite"/>
    </source>
</evidence>
<dbReference type="GO" id="GO:0005768">
    <property type="term" value="C:endosome"/>
    <property type="evidence" value="ECO:0007669"/>
    <property type="project" value="TreeGrafter"/>
</dbReference>